<organism evidence="1 2">
    <name type="scientific">Nepenthes gracilis</name>
    <name type="common">Slender pitcher plant</name>
    <dbReference type="NCBI Taxonomy" id="150966"/>
    <lineage>
        <taxon>Eukaryota</taxon>
        <taxon>Viridiplantae</taxon>
        <taxon>Streptophyta</taxon>
        <taxon>Embryophyta</taxon>
        <taxon>Tracheophyta</taxon>
        <taxon>Spermatophyta</taxon>
        <taxon>Magnoliopsida</taxon>
        <taxon>eudicotyledons</taxon>
        <taxon>Gunneridae</taxon>
        <taxon>Pentapetalae</taxon>
        <taxon>Caryophyllales</taxon>
        <taxon>Nepenthaceae</taxon>
        <taxon>Nepenthes</taxon>
    </lineage>
</organism>
<proteinExistence type="predicted"/>
<keyword evidence="2" id="KW-1185">Reference proteome</keyword>
<dbReference type="Proteomes" id="UP001279734">
    <property type="component" value="Unassembled WGS sequence"/>
</dbReference>
<dbReference type="AlphaFoldDB" id="A0AAD3Y5B1"/>
<reference evidence="1" key="1">
    <citation type="submission" date="2023-05" db="EMBL/GenBank/DDBJ databases">
        <title>Nepenthes gracilis genome sequencing.</title>
        <authorList>
            <person name="Fukushima K."/>
        </authorList>
    </citation>
    <scope>NUCLEOTIDE SEQUENCE</scope>
    <source>
        <strain evidence="1">SING2019-196</strain>
    </source>
</reference>
<comment type="caution">
    <text evidence="1">The sequence shown here is derived from an EMBL/GenBank/DDBJ whole genome shotgun (WGS) entry which is preliminary data.</text>
</comment>
<protein>
    <submittedName>
        <fullName evidence="1">Uncharacterized protein</fullName>
    </submittedName>
</protein>
<evidence type="ECO:0000313" key="1">
    <source>
        <dbReference type="EMBL" id="GMH28035.1"/>
    </source>
</evidence>
<accession>A0AAD3Y5B1</accession>
<gene>
    <name evidence="1" type="ORF">Nepgr_029878</name>
</gene>
<sequence>MAEATENDLGNSVVMVLNSEIQFFKASWNSCVDRADQIEPHSYDESNLDDDDLVDKIPIVPYANLLAALDTNVDIKIMEDNENLLNLHENNASSMDEHEGWRPYESNVPGLDEYNLNSGEEKGTDKIEAKMAEKNYLHFVASSLAFQQQQGKECEGAKVPSTEKQNLISESQMLIFDIFAEFSLHSTMGYDVHKSISLFALDGMSEFLLASSLFVIGSLKSSIMPCYIWKLHNEQWSHMSYSFC</sequence>
<dbReference type="EMBL" id="BSYO01000033">
    <property type="protein sequence ID" value="GMH28035.1"/>
    <property type="molecule type" value="Genomic_DNA"/>
</dbReference>
<evidence type="ECO:0000313" key="2">
    <source>
        <dbReference type="Proteomes" id="UP001279734"/>
    </source>
</evidence>
<name>A0AAD3Y5B1_NEPGR</name>